<dbReference type="PANTHER" id="PTHR10794">
    <property type="entry name" value="ABHYDROLASE DOMAIN-CONTAINING PROTEIN"/>
    <property type="match status" value="1"/>
</dbReference>
<dbReference type="InParanoid" id="A0A6J0UIN6"/>
<dbReference type="Proteomes" id="UP001652642">
    <property type="component" value="Chromosome 7"/>
</dbReference>
<gene>
    <name evidence="6" type="primary">ABHD15</name>
</gene>
<dbReference type="CTD" id="116236"/>
<dbReference type="GO" id="GO:0005576">
    <property type="term" value="C:extracellular region"/>
    <property type="evidence" value="ECO:0007669"/>
    <property type="project" value="UniProtKB-SubCell"/>
</dbReference>
<dbReference type="SUPFAM" id="SSF53474">
    <property type="entry name" value="alpha/beta-Hydrolases"/>
    <property type="match status" value="1"/>
</dbReference>
<proteinExistence type="inferred from homology"/>
<dbReference type="AlphaFoldDB" id="A0A6J0UIN6"/>
<dbReference type="InterPro" id="IPR029058">
    <property type="entry name" value="AB_hydrolase_fold"/>
</dbReference>
<evidence type="ECO:0000256" key="1">
    <source>
        <dbReference type="ARBA" id="ARBA00010884"/>
    </source>
</evidence>
<keyword evidence="3" id="KW-0732">Signal</keyword>
<feature type="signal peptide" evidence="3">
    <location>
        <begin position="1"/>
        <end position="20"/>
    </location>
</feature>
<accession>A0A6J0UIN6</accession>
<evidence type="ECO:0000256" key="2">
    <source>
        <dbReference type="SAM" id="MobiDB-lite"/>
    </source>
</evidence>
<evidence type="ECO:0000313" key="6">
    <source>
        <dbReference type="RefSeq" id="XP_020659110.2"/>
    </source>
</evidence>
<evidence type="ECO:0000313" key="5">
    <source>
        <dbReference type="Proteomes" id="UP001652642"/>
    </source>
</evidence>
<dbReference type="Pfam" id="PF12146">
    <property type="entry name" value="Hydrolase_4"/>
    <property type="match status" value="1"/>
</dbReference>
<reference evidence="6" key="1">
    <citation type="submission" date="2025-08" db="UniProtKB">
        <authorList>
            <consortium name="RefSeq"/>
        </authorList>
    </citation>
    <scope>IDENTIFICATION</scope>
</reference>
<dbReference type="KEGG" id="pvt:110084245"/>
<dbReference type="PANTHER" id="PTHR10794:SF39">
    <property type="entry name" value="PROTEIN ABHD15"/>
    <property type="match status" value="1"/>
</dbReference>
<organism evidence="5 6">
    <name type="scientific">Pogona vitticeps</name>
    <name type="common">central bearded dragon</name>
    <dbReference type="NCBI Taxonomy" id="103695"/>
    <lineage>
        <taxon>Eukaryota</taxon>
        <taxon>Metazoa</taxon>
        <taxon>Chordata</taxon>
        <taxon>Craniata</taxon>
        <taxon>Vertebrata</taxon>
        <taxon>Euteleostomi</taxon>
        <taxon>Lepidosauria</taxon>
        <taxon>Squamata</taxon>
        <taxon>Bifurcata</taxon>
        <taxon>Unidentata</taxon>
        <taxon>Episquamata</taxon>
        <taxon>Toxicofera</taxon>
        <taxon>Iguania</taxon>
        <taxon>Acrodonta</taxon>
        <taxon>Agamidae</taxon>
        <taxon>Amphibolurinae</taxon>
        <taxon>Pogona</taxon>
    </lineage>
</organism>
<dbReference type="GO" id="GO:0047372">
    <property type="term" value="F:monoacylglycerol lipase activity"/>
    <property type="evidence" value="ECO:0007669"/>
    <property type="project" value="TreeGrafter"/>
</dbReference>
<evidence type="ECO:0000256" key="3">
    <source>
        <dbReference type="SAM" id="SignalP"/>
    </source>
</evidence>
<feature type="region of interest" description="Disordered" evidence="2">
    <location>
        <begin position="28"/>
        <end position="53"/>
    </location>
</feature>
<comment type="similarity">
    <text evidence="1">Belongs to the AB hydrolase superfamily. AB hydrolase 4 family.</text>
</comment>
<sequence length="447" mass="49713">MGLWMLGFAILGLLVAWGLRKCPWIASRPPGDRRGTPEEGAGGSGTGSRGPTVGSCQLVGKPSALAQALLKNFGQLACLEAGGWSWKAWPNLQTAVQFLWPPDRPLEFARDHLQLSDKGLVALDWVVGPLSGKAKAAAPGLDAAVLVVVPNATGKITRNLRQLCQLALREGCYPVIFNRRGHNGCPLTTSKLQPFGDPADLKEAVAYLRFRHPAAMLFAVSEGSGSGLLLSYLGECGSSSYLRGAVCLSPLLKAQEWFERETSWWYRWSCLLSQKRGISRYVNVLKEVTEVDQALRSRSLRAFEEALFCHGKGRNMTWEAYWDRNDPLRDVDEVAVPVLCLCSADDPIRGPPEDTIPWELFQSNPYFFLLLSPHGGHCGFFGEDAGTSWGHSATLEYFRTVAEFFHTEERVHRRSLCLHHRRPHPEASPPARLPLRETFSWQRSYTR</sequence>
<dbReference type="InterPro" id="IPR050960">
    <property type="entry name" value="AB_hydrolase_4_sf"/>
</dbReference>
<name>A0A6J0UIN6_9SAUR</name>
<keyword evidence="5" id="KW-1185">Reference proteome</keyword>
<dbReference type="InterPro" id="IPR022742">
    <property type="entry name" value="Hydrolase_4"/>
</dbReference>
<dbReference type="GeneID" id="110084245"/>
<feature type="domain" description="Serine aminopeptidase S33" evidence="4">
    <location>
        <begin position="167"/>
        <end position="349"/>
    </location>
</feature>
<protein>
    <submittedName>
        <fullName evidence="6">Protein ABHD15</fullName>
    </submittedName>
</protein>
<dbReference type="RefSeq" id="XP_020659110.2">
    <property type="nucleotide sequence ID" value="XM_020803451.2"/>
</dbReference>
<dbReference type="OrthoDB" id="247542at2759"/>
<dbReference type="Gene3D" id="3.40.50.1820">
    <property type="entry name" value="alpha/beta hydrolase"/>
    <property type="match status" value="1"/>
</dbReference>
<evidence type="ECO:0000259" key="4">
    <source>
        <dbReference type="Pfam" id="PF12146"/>
    </source>
</evidence>
<dbReference type="GO" id="GO:0034338">
    <property type="term" value="F:short-chain carboxylesterase activity"/>
    <property type="evidence" value="ECO:0007669"/>
    <property type="project" value="TreeGrafter"/>
</dbReference>
<feature type="chain" id="PRO_5045349480" evidence="3">
    <location>
        <begin position="21"/>
        <end position="447"/>
    </location>
</feature>